<dbReference type="InterPro" id="IPR001863">
    <property type="entry name" value="Glypican"/>
</dbReference>
<dbReference type="AlphaFoldDB" id="A0A9Q0DTM1"/>
<sequence>MVAAGMLCLLLAAVSTVCGDRGTGKARSCSDIRHFYSGKGFPLDDVPQSEIS</sequence>
<organism evidence="12 13">
    <name type="scientific">Muraenolepis orangiensis</name>
    <name type="common">Patagonian moray cod</name>
    <dbReference type="NCBI Taxonomy" id="630683"/>
    <lineage>
        <taxon>Eukaryota</taxon>
        <taxon>Metazoa</taxon>
        <taxon>Chordata</taxon>
        <taxon>Craniata</taxon>
        <taxon>Vertebrata</taxon>
        <taxon>Euteleostomi</taxon>
        <taxon>Actinopterygii</taxon>
        <taxon>Neopterygii</taxon>
        <taxon>Teleostei</taxon>
        <taxon>Neoteleostei</taxon>
        <taxon>Acanthomorphata</taxon>
        <taxon>Zeiogadaria</taxon>
        <taxon>Gadariae</taxon>
        <taxon>Gadiformes</taxon>
        <taxon>Muraenolepidoidei</taxon>
        <taxon>Muraenolepididae</taxon>
        <taxon>Muraenolepis</taxon>
    </lineage>
</organism>
<dbReference type="GO" id="GO:0009966">
    <property type="term" value="P:regulation of signal transduction"/>
    <property type="evidence" value="ECO:0007669"/>
    <property type="project" value="InterPro"/>
</dbReference>
<evidence type="ECO:0000256" key="8">
    <source>
        <dbReference type="ARBA" id="ARBA00023180"/>
    </source>
</evidence>
<proteinExistence type="inferred from homology"/>
<keyword evidence="7" id="KW-0472">Membrane</keyword>
<keyword evidence="8" id="KW-0325">Glycoprotein</keyword>
<evidence type="ECO:0000256" key="6">
    <source>
        <dbReference type="ARBA" id="ARBA00022974"/>
    </source>
</evidence>
<keyword evidence="9" id="KW-0357">Heparan sulfate</keyword>
<evidence type="ECO:0008006" key="14">
    <source>
        <dbReference type="Google" id="ProtNLM"/>
    </source>
</evidence>
<feature type="chain" id="PRO_5040486859" description="Plethodontid modulating factor" evidence="11">
    <location>
        <begin position="20"/>
        <end position="52"/>
    </location>
</feature>
<reference evidence="12" key="1">
    <citation type="submission" date="2022-07" db="EMBL/GenBank/DDBJ databases">
        <title>Chromosome-level genome of Muraenolepis orangiensis.</title>
        <authorList>
            <person name="Kim J."/>
        </authorList>
    </citation>
    <scope>NUCLEOTIDE SEQUENCE</scope>
    <source>
        <strain evidence="12">KU_S4_2022</strain>
        <tissue evidence="12">Muscle</tissue>
    </source>
</reference>
<evidence type="ECO:0000313" key="13">
    <source>
        <dbReference type="Proteomes" id="UP001148018"/>
    </source>
</evidence>
<dbReference type="GO" id="GO:0098552">
    <property type="term" value="C:side of membrane"/>
    <property type="evidence" value="ECO:0007669"/>
    <property type="project" value="UniProtKB-KW"/>
</dbReference>
<protein>
    <recommendedName>
        <fullName evidence="14">Plethodontid modulating factor</fullName>
    </recommendedName>
</protein>
<evidence type="ECO:0000256" key="9">
    <source>
        <dbReference type="ARBA" id="ARBA00023207"/>
    </source>
</evidence>
<evidence type="ECO:0000256" key="11">
    <source>
        <dbReference type="SAM" id="SignalP"/>
    </source>
</evidence>
<keyword evidence="6" id="KW-0654">Proteoglycan</keyword>
<evidence type="ECO:0000256" key="1">
    <source>
        <dbReference type="ARBA" id="ARBA00004609"/>
    </source>
</evidence>
<keyword evidence="10" id="KW-0449">Lipoprotein</keyword>
<feature type="non-terminal residue" evidence="12">
    <location>
        <position position="52"/>
    </location>
</feature>
<evidence type="ECO:0000256" key="2">
    <source>
        <dbReference type="ARBA" id="ARBA00010260"/>
    </source>
</evidence>
<evidence type="ECO:0000256" key="10">
    <source>
        <dbReference type="ARBA" id="ARBA00023288"/>
    </source>
</evidence>
<keyword evidence="3" id="KW-1003">Cell membrane</keyword>
<feature type="signal peptide" evidence="11">
    <location>
        <begin position="1"/>
        <end position="19"/>
    </location>
</feature>
<evidence type="ECO:0000256" key="5">
    <source>
        <dbReference type="ARBA" id="ARBA00022729"/>
    </source>
</evidence>
<keyword evidence="5 11" id="KW-0732">Signal</keyword>
<accession>A0A9Q0DTM1</accession>
<dbReference type="GO" id="GO:0005886">
    <property type="term" value="C:plasma membrane"/>
    <property type="evidence" value="ECO:0007669"/>
    <property type="project" value="UniProtKB-SubCell"/>
</dbReference>
<evidence type="ECO:0000256" key="7">
    <source>
        <dbReference type="ARBA" id="ARBA00023136"/>
    </source>
</evidence>
<dbReference type="OrthoDB" id="8958705at2759"/>
<keyword evidence="4" id="KW-0336">GPI-anchor</keyword>
<comment type="caution">
    <text evidence="12">The sequence shown here is derived from an EMBL/GenBank/DDBJ whole genome shotgun (WGS) entry which is preliminary data.</text>
</comment>
<dbReference type="EMBL" id="JANIIK010000111">
    <property type="protein sequence ID" value="KAJ3594690.1"/>
    <property type="molecule type" value="Genomic_DNA"/>
</dbReference>
<dbReference type="Proteomes" id="UP001148018">
    <property type="component" value="Unassembled WGS sequence"/>
</dbReference>
<keyword evidence="13" id="KW-1185">Reference proteome</keyword>
<gene>
    <name evidence="12" type="ORF">NHX12_003997</name>
</gene>
<comment type="similarity">
    <text evidence="2">Belongs to the glypican family.</text>
</comment>
<name>A0A9Q0DTM1_9TELE</name>
<evidence type="ECO:0000256" key="3">
    <source>
        <dbReference type="ARBA" id="ARBA00022475"/>
    </source>
</evidence>
<dbReference type="Pfam" id="PF01153">
    <property type="entry name" value="Glypican"/>
    <property type="match status" value="1"/>
</dbReference>
<evidence type="ECO:0000256" key="4">
    <source>
        <dbReference type="ARBA" id="ARBA00022622"/>
    </source>
</evidence>
<evidence type="ECO:0000313" key="12">
    <source>
        <dbReference type="EMBL" id="KAJ3594690.1"/>
    </source>
</evidence>
<comment type="subcellular location">
    <subcellularLocation>
        <location evidence="1">Cell membrane</location>
        <topology evidence="1">Lipid-anchor</topology>
        <topology evidence="1">GPI-anchor</topology>
    </subcellularLocation>
</comment>